<keyword evidence="2" id="KW-0560">Oxidoreductase</keyword>
<dbReference type="AlphaFoldDB" id="A0A0N1PCK0"/>
<evidence type="ECO:0000256" key="1">
    <source>
        <dbReference type="ARBA" id="ARBA00006484"/>
    </source>
</evidence>
<dbReference type="PANTHER" id="PTHR43669">
    <property type="entry name" value="5-KETO-D-GLUCONATE 5-REDUCTASE"/>
    <property type="match status" value="1"/>
</dbReference>
<evidence type="ECO:0000313" key="5">
    <source>
        <dbReference type="Proteomes" id="UP000038009"/>
    </source>
</evidence>
<dbReference type="PANTHER" id="PTHR43669:SF9">
    <property type="entry name" value="5-KETO-D-GLUCONATE 5-REDUCTASE"/>
    <property type="match status" value="1"/>
</dbReference>
<dbReference type="GO" id="GO:0016491">
    <property type="term" value="F:oxidoreductase activity"/>
    <property type="evidence" value="ECO:0007669"/>
    <property type="project" value="UniProtKB-KW"/>
</dbReference>
<dbReference type="InterPro" id="IPR020904">
    <property type="entry name" value="Sc_DH/Rdtase_CS"/>
</dbReference>
<sequence length="255" mass="27513">MSSLFDLTGKVALVTGSTQGIGLAIATGLAEHGAKLVVNGRDANRCEEVVAQLRAEAHIDAVPVAFDVSNADDVRRGVALIEKDVGSIDILVNNAGMQRRHPFLEFPEAEWDTLVSVNEKSVFLVSQAVGKYMKERQRGKIINICSLQSELGRDNITPYAATKGAVKMLTKGMCVELARYNIQVNGIGPGYYATAITEPLVKDEKFNEWVCMRTPAARWGRPEELIGAAVFLASAASDFVNGHILYVDGGFLAAT</sequence>
<dbReference type="EMBL" id="LJSK01000171">
    <property type="protein sequence ID" value="KPI85712.1"/>
    <property type="molecule type" value="Genomic_DNA"/>
</dbReference>
<keyword evidence="5" id="KW-1185">Reference proteome</keyword>
<dbReference type="Proteomes" id="UP000038009">
    <property type="component" value="Unassembled WGS sequence"/>
</dbReference>
<dbReference type="NCBIfam" id="NF005983">
    <property type="entry name" value="PRK08085.1"/>
    <property type="match status" value="1"/>
</dbReference>
<dbReference type="PROSITE" id="PS00061">
    <property type="entry name" value="ADH_SHORT"/>
    <property type="match status" value="1"/>
</dbReference>
<dbReference type="CDD" id="cd05347">
    <property type="entry name" value="Ga5DH-like_SDR_c"/>
    <property type="match status" value="1"/>
</dbReference>
<dbReference type="VEuPathDB" id="TriTrypDB:Lsey_0171_0200"/>
<dbReference type="Gene3D" id="3.40.50.720">
    <property type="entry name" value="NAD(P)-binding Rossmann-like Domain"/>
    <property type="match status" value="1"/>
</dbReference>
<dbReference type="SUPFAM" id="SSF51735">
    <property type="entry name" value="NAD(P)-binding Rossmann-fold domains"/>
    <property type="match status" value="1"/>
</dbReference>
<comment type="caution">
    <text evidence="4">The sequence shown here is derived from an EMBL/GenBank/DDBJ whole genome shotgun (WGS) entry which is preliminary data.</text>
</comment>
<dbReference type="Pfam" id="PF00106">
    <property type="entry name" value="adh_short"/>
    <property type="match status" value="1"/>
</dbReference>
<protein>
    <submittedName>
        <fullName evidence="4">Putative NAD(P)-dependent oxidoreductase</fullName>
    </submittedName>
</protein>
<proteinExistence type="inferred from homology"/>
<dbReference type="InterPro" id="IPR002347">
    <property type="entry name" value="SDR_fam"/>
</dbReference>
<comment type="similarity">
    <text evidence="1 3">Belongs to the short-chain dehydrogenases/reductases (SDR) family.</text>
</comment>
<dbReference type="FunFam" id="3.40.50.720:FF:000084">
    <property type="entry name" value="Short-chain dehydrogenase reductase"/>
    <property type="match status" value="1"/>
</dbReference>
<accession>A0A0N1PCK0</accession>
<dbReference type="InterPro" id="IPR036291">
    <property type="entry name" value="NAD(P)-bd_dom_sf"/>
</dbReference>
<name>A0A0N1PCK0_LEPSE</name>
<dbReference type="OMA" id="TPMTDRH"/>
<evidence type="ECO:0000256" key="2">
    <source>
        <dbReference type="ARBA" id="ARBA00023002"/>
    </source>
</evidence>
<organism evidence="4 5">
    <name type="scientific">Leptomonas seymouri</name>
    <dbReference type="NCBI Taxonomy" id="5684"/>
    <lineage>
        <taxon>Eukaryota</taxon>
        <taxon>Discoba</taxon>
        <taxon>Euglenozoa</taxon>
        <taxon>Kinetoplastea</taxon>
        <taxon>Metakinetoplastina</taxon>
        <taxon>Trypanosomatida</taxon>
        <taxon>Trypanosomatidae</taxon>
        <taxon>Leishmaniinae</taxon>
        <taxon>Leptomonas</taxon>
    </lineage>
</organism>
<dbReference type="NCBIfam" id="NF005559">
    <property type="entry name" value="PRK07231.1"/>
    <property type="match status" value="1"/>
</dbReference>
<gene>
    <name evidence="4" type="ORF">ABL78_5244</name>
</gene>
<dbReference type="PRINTS" id="PR00080">
    <property type="entry name" value="SDRFAMILY"/>
</dbReference>
<evidence type="ECO:0000313" key="4">
    <source>
        <dbReference type="EMBL" id="KPI85712.1"/>
    </source>
</evidence>
<dbReference type="PRINTS" id="PR00081">
    <property type="entry name" value="GDHRDH"/>
</dbReference>
<reference evidence="4 5" key="1">
    <citation type="journal article" date="2015" name="PLoS Pathog.">
        <title>Leptomonas seymouri: Adaptations to the Dixenous Life Cycle Analyzed by Genome Sequencing, Transcriptome Profiling and Co-infection with Leishmania donovani.</title>
        <authorList>
            <person name="Kraeva N."/>
            <person name="Butenko A."/>
            <person name="Hlavacova J."/>
            <person name="Kostygov A."/>
            <person name="Myskova J."/>
            <person name="Grybchuk D."/>
            <person name="Lestinova T."/>
            <person name="Votypka J."/>
            <person name="Volf P."/>
            <person name="Opperdoes F."/>
            <person name="Flegontov P."/>
            <person name="Lukes J."/>
            <person name="Yurchenko V."/>
        </authorList>
    </citation>
    <scope>NUCLEOTIDE SEQUENCE [LARGE SCALE GENOMIC DNA]</scope>
    <source>
        <strain evidence="4 5">ATCC 30220</strain>
    </source>
</reference>
<evidence type="ECO:0000256" key="3">
    <source>
        <dbReference type="RuleBase" id="RU000363"/>
    </source>
</evidence>
<dbReference type="OrthoDB" id="277252at2759"/>